<dbReference type="RefSeq" id="WP_161392054.1">
    <property type="nucleotide sequence ID" value="NZ_JBHSCP010000002.1"/>
</dbReference>
<evidence type="ECO:0000313" key="2">
    <source>
        <dbReference type="EMBL" id="MXP00344.1"/>
    </source>
</evidence>
<organism evidence="2 3">
    <name type="scientific">Croceibacterium xixiisoli</name>
    <dbReference type="NCBI Taxonomy" id="1476466"/>
    <lineage>
        <taxon>Bacteria</taxon>
        <taxon>Pseudomonadati</taxon>
        <taxon>Pseudomonadota</taxon>
        <taxon>Alphaproteobacteria</taxon>
        <taxon>Sphingomonadales</taxon>
        <taxon>Erythrobacteraceae</taxon>
        <taxon>Croceibacterium</taxon>
    </lineage>
</organism>
<keyword evidence="3" id="KW-1185">Reference proteome</keyword>
<sequence>MIALTLLLATAGFLTLALSMQRHRRDLGRQGKPPRAMRPVAFLLIGLSVFPAVADQGLAIGITSWGMALSVCAMAVAAWLTVRSSWR</sequence>
<protein>
    <submittedName>
        <fullName evidence="2">DUF3325 family protein</fullName>
    </submittedName>
</protein>
<name>A0A6I4U104_9SPHN</name>
<dbReference type="Proteomes" id="UP000469430">
    <property type="component" value="Unassembled WGS sequence"/>
</dbReference>
<comment type="caution">
    <text evidence="2">The sequence shown here is derived from an EMBL/GenBank/DDBJ whole genome shotgun (WGS) entry which is preliminary data.</text>
</comment>
<reference evidence="2 3" key="1">
    <citation type="submission" date="2019-12" db="EMBL/GenBank/DDBJ databases">
        <title>Genomic-based taxomic classification of the family Erythrobacteraceae.</title>
        <authorList>
            <person name="Xu L."/>
        </authorList>
    </citation>
    <scope>NUCLEOTIDE SEQUENCE [LARGE SCALE GENOMIC DNA]</scope>
    <source>
        <strain evidence="2 3">S36</strain>
    </source>
</reference>
<feature type="transmembrane region" description="Helical" evidence="1">
    <location>
        <begin position="65"/>
        <end position="82"/>
    </location>
</feature>
<evidence type="ECO:0000313" key="3">
    <source>
        <dbReference type="Proteomes" id="UP000469430"/>
    </source>
</evidence>
<evidence type="ECO:0000256" key="1">
    <source>
        <dbReference type="SAM" id="Phobius"/>
    </source>
</evidence>
<accession>A0A6I4U104</accession>
<dbReference type="EMBL" id="WTYJ01000003">
    <property type="protein sequence ID" value="MXP00344.1"/>
    <property type="molecule type" value="Genomic_DNA"/>
</dbReference>
<proteinExistence type="predicted"/>
<gene>
    <name evidence="2" type="ORF">GRI97_15235</name>
</gene>
<dbReference type="InterPro" id="IPR021762">
    <property type="entry name" value="DUF3325"/>
</dbReference>
<keyword evidence="1" id="KW-0472">Membrane</keyword>
<keyword evidence="1" id="KW-0812">Transmembrane</keyword>
<dbReference type="Pfam" id="PF11804">
    <property type="entry name" value="DUF3325"/>
    <property type="match status" value="1"/>
</dbReference>
<keyword evidence="1" id="KW-1133">Transmembrane helix</keyword>
<dbReference type="AlphaFoldDB" id="A0A6I4U104"/>
<feature type="transmembrane region" description="Helical" evidence="1">
    <location>
        <begin position="35"/>
        <end position="53"/>
    </location>
</feature>